<protein>
    <submittedName>
        <fullName evidence="3">SHD1 domain-containing protein</fullName>
    </submittedName>
</protein>
<dbReference type="InterPro" id="IPR029058">
    <property type="entry name" value="AB_hydrolase_fold"/>
</dbReference>
<evidence type="ECO:0000259" key="2">
    <source>
        <dbReference type="Pfam" id="PF03983"/>
    </source>
</evidence>
<feature type="signal peptide" evidence="1">
    <location>
        <begin position="1"/>
        <end position="20"/>
    </location>
</feature>
<dbReference type="EMBL" id="JBHUJB010000031">
    <property type="protein sequence ID" value="MFD2158700.1"/>
    <property type="molecule type" value="Genomic_DNA"/>
</dbReference>
<dbReference type="Gene3D" id="3.40.50.1820">
    <property type="entry name" value="alpha/beta hydrolase"/>
    <property type="match status" value="1"/>
</dbReference>
<dbReference type="RefSeq" id="WP_377177834.1">
    <property type="nucleotide sequence ID" value="NZ_JBHUJB010000031.1"/>
</dbReference>
<organism evidence="3 4">
    <name type="scientific">Rubritalea tangerina</name>
    <dbReference type="NCBI Taxonomy" id="430798"/>
    <lineage>
        <taxon>Bacteria</taxon>
        <taxon>Pseudomonadati</taxon>
        <taxon>Verrucomicrobiota</taxon>
        <taxon>Verrucomicrobiia</taxon>
        <taxon>Verrucomicrobiales</taxon>
        <taxon>Rubritaleaceae</taxon>
        <taxon>Rubritalea</taxon>
    </lineage>
</organism>
<evidence type="ECO:0000313" key="3">
    <source>
        <dbReference type="EMBL" id="MFD2158700.1"/>
    </source>
</evidence>
<name>A0ABW4Z9N5_9BACT</name>
<evidence type="ECO:0000313" key="4">
    <source>
        <dbReference type="Proteomes" id="UP001597389"/>
    </source>
</evidence>
<keyword evidence="1" id="KW-0732">Signal</keyword>
<reference evidence="4" key="1">
    <citation type="journal article" date="2019" name="Int. J. Syst. Evol. Microbiol.">
        <title>The Global Catalogue of Microorganisms (GCM) 10K type strain sequencing project: providing services to taxonomists for standard genome sequencing and annotation.</title>
        <authorList>
            <consortium name="The Broad Institute Genomics Platform"/>
            <consortium name="The Broad Institute Genome Sequencing Center for Infectious Disease"/>
            <person name="Wu L."/>
            <person name="Ma J."/>
        </authorList>
    </citation>
    <scope>NUCLEOTIDE SEQUENCE [LARGE SCALE GENOMIC DNA]</scope>
    <source>
        <strain evidence="4">CCUG 57942</strain>
    </source>
</reference>
<dbReference type="Gene3D" id="2.30.30.700">
    <property type="entry name" value="SLA1 homology domain 1"/>
    <property type="match status" value="1"/>
</dbReference>
<dbReference type="Pfam" id="PF03983">
    <property type="entry name" value="SHD1"/>
    <property type="match status" value="1"/>
</dbReference>
<feature type="chain" id="PRO_5046597703" evidence="1">
    <location>
        <begin position="21"/>
        <end position="418"/>
    </location>
</feature>
<dbReference type="SUPFAM" id="SSF53474">
    <property type="entry name" value="alpha/beta-Hydrolases"/>
    <property type="match status" value="1"/>
</dbReference>
<evidence type="ECO:0000256" key="1">
    <source>
        <dbReference type="SAM" id="SignalP"/>
    </source>
</evidence>
<keyword evidence="4" id="KW-1185">Reference proteome</keyword>
<dbReference type="InterPro" id="IPR007131">
    <property type="entry name" value="SHD1"/>
</dbReference>
<accession>A0ABW4Z9N5</accession>
<dbReference type="Proteomes" id="UP001597389">
    <property type="component" value="Unassembled WGS sequence"/>
</dbReference>
<gene>
    <name evidence="3" type="ORF">ACFSW8_07315</name>
</gene>
<comment type="caution">
    <text evidence="3">The sequence shown here is derived from an EMBL/GenBank/DDBJ whole genome shotgun (WGS) entry which is preliminary data.</text>
</comment>
<sequence length="418" mass="46340">MKRICFYLSCCVSLLVTAFADEATELREWHSKSGHTVSAKAVSLKSGKVLFERENGKTITVPLSKLKSADQEFLNKHFRVEEKALEALKPKEGKAADDLPFPLGKTTGEIQTGGQYSYFLYLPTSLRAGEKHPVLFVMSPGGGGAGNVGRYKAGAERNRWIIAVSKQSKNGFNGSQDAVDAMMEHVLDTLPIDEKRMYTSGFSGGSRMACMTSAKHSKITGVIACGAANAVGSKKQVVYGLCGTNCFNRTDMAHSFKEFTHKGSVLRYFPGRHVWANGELCEDAITHLNGVFLAKNESDYSEAHKHYNYMLGQWITELESGNAMRAFMWADFAQRYDFDHPSVTKVYGALESDEQNVLFVKGLYSIRDFAEKTFGKVAASQWKADPKVSAACVRESEKYEGSPWREVLLKLSEDAQKF</sequence>
<proteinExistence type="predicted"/>
<feature type="domain" description="SLA1 homology" evidence="2">
    <location>
        <begin position="23"/>
        <end position="79"/>
    </location>
</feature>